<reference evidence="2 3" key="1">
    <citation type="journal article" date="2017" name="Biotechnol. Biofuels">
        <title>Differential beta-glucosidase expression as a function of carbon source availability in Talaromyces amestolkiae: a genomic and proteomic approach.</title>
        <authorList>
            <person name="de Eugenio L.I."/>
            <person name="Mendez-Liter J.A."/>
            <person name="Nieto-Dominguez M."/>
            <person name="Alonso L."/>
            <person name="Gil-Munoz J."/>
            <person name="Barriuso J."/>
            <person name="Prieto A."/>
            <person name="Martinez M.J."/>
        </authorList>
    </citation>
    <scope>NUCLEOTIDE SEQUENCE [LARGE SCALE GENOMIC DNA]</scope>
    <source>
        <strain evidence="2 3">CIB</strain>
    </source>
</reference>
<protein>
    <recommendedName>
        <fullName evidence="1">N-acetyltransferase domain-containing protein</fullName>
    </recommendedName>
</protein>
<gene>
    <name evidence="2" type="ORF">BHQ10_006474</name>
</gene>
<keyword evidence="3" id="KW-1185">Reference proteome</keyword>
<dbReference type="Proteomes" id="UP000249363">
    <property type="component" value="Unassembled WGS sequence"/>
</dbReference>
<dbReference type="SUPFAM" id="SSF55729">
    <property type="entry name" value="Acyl-CoA N-acyltransferases (Nat)"/>
    <property type="match status" value="1"/>
</dbReference>
<comment type="caution">
    <text evidence="2">The sequence shown here is derived from an EMBL/GenBank/DDBJ whole genome shotgun (WGS) entry which is preliminary data.</text>
</comment>
<dbReference type="PROSITE" id="PS51186">
    <property type="entry name" value="GNAT"/>
    <property type="match status" value="1"/>
</dbReference>
<dbReference type="InterPro" id="IPR000182">
    <property type="entry name" value="GNAT_dom"/>
</dbReference>
<dbReference type="EMBL" id="MIKG01000012">
    <property type="protein sequence ID" value="RAO70462.1"/>
    <property type="molecule type" value="Genomic_DNA"/>
</dbReference>
<dbReference type="InterPro" id="IPR016181">
    <property type="entry name" value="Acyl_CoA_acyltransferase"/>
</dbReference>
<dbReference type="STRING" id="1196081.A0A364L3S6"/>
<dbReference type="GeneID" id="63795690"/>
<evidence type="ECO:0000313" key="2">
    <source>
        <dbReference type="EMBL" id="RAO70462.1"/>
    </source>
</evidence>
<feature type="domain" description="N-acetyltransferase" evidence="1">
    <location>
        <begin position="4"/>
        <end position="213"/>
    </location>
</feature>
<proteinExistence type="predicted"/>
<dbReference type="AlphaFoldDB" id="A0A364L3S6"/>
<evidence type="ECO:0000313" key="3">
    <source>
        <dbReference type="Proteomes" id="UP000249363"/>
    </source>
</evidence>
<dbReference type="Pfam" id="PF00583">
    <property type="entry name" value="Acetyltransf_1"/>
    <property type="match status" value="1"/>
</dbReference>
<dbReference type="GO" id="GO:0016747">
    <property type="term" value="F:acyltransferase activity, transferring groups other than amino-acyl groups"/>
    <property type="evidence" value="ECO:0007669"/>
    <property type="project" value="InterPro"/>
</dbReference>
<sequence length="218" mass="24304">MTTYIIRDATPSDLGQILAINTHYILNTVLTFRQTPPPPSTLLSKFNDIKARRLPYLVAIDSSLKQKNEDGDESNDLVLGYAYLSPYRGEMLSYAPTVELTLFVHPSHQSRSVGSRLLAAILKAAESVLHRGYEIGGIVDETATKAVAEENGLDISVRNVLAVMAVDSDGPDEGDKLRKWYVERGFVERGRLEKIGFKKGRWVDTVFLQYTVDTREGV</sequence>
<name>A0A364L3S6_TALAM</name>
<accession>A0A364L3S6</accession>
<dbReference type="RefSeq" id="XP_040734978.1">
    <property type="nucleotide sequence ID" value="XM_040879064.1"/>
</dbReference>
<dbReference type="CDD" id="cd04301">
    <property type="entry name" value="NAT_SF"/>
    <property type="match status" value="1"/>
</dbReference>
<dbReference type="Gene3D" id="3.40.630.30">
    <property type="match status" value="1"/>
</dbReference>
<organism evidence="2 3">
    <name type="scientific">Talaromyces amestolkiae</name>
    <dbReference type="NCBI Taxonomy" id="1196081"/>
    <lineage>
        <taxon>Eukaryota</taxon>
        <taxon>Fungi</taxon>
        <taxon>Dikarya</taxon>
        <taxon>Ascomycota</taxon>
        <taxon>Pezizomycotina</taxon>
        <taxon>Eurotiomycetes</taxon>
        <taxon>Eurotiomycetidae</taxon>
        <taxon>Eurotiales</taxon>
        <taxon>Trichocomaceae</taxon>
        <taxon>Talaromyces</taxon>
        <taxon>Talaromyces sect. Talaromyces</taxon>
    </lineage>
</organism>
<evidence type="ECO:0000259" key="1">
    <source>
        <dbReference type="PROSITE" id="PS51186"/>
    </source>
</evidence>
<dbReference type="OrthoDB" id="2129362at2759"/>